<name>A0A4R4K7X0_9BACT</name>
<gene>
    <name evidence="6" type="ORF">EZE20_16975</name>
</gene>
<dbReference type="Proteomes" id="UP000295706">
    <property type="component" value="Unassembled WGS sequence"/>
</dbReference>
<dbReference type="Pfam" id="PF00535">
    <property type="entry name" value="Glycos_transf_2"/>
    <property type="match status" value="1"/>
</dbReference>
<evidence type="ECO:0000313" key="6">
    <source>
        <dbReference type="EMBL" id="TDB63453.1"/>
    </source>
</evidence>
<dbReference type="GO" id="GO:0016757">
    <property type="term" value="F:glycosyltransferase activity"/>
    <property type="evidence" value="ECO:0007669"/>
    <property type="project" value="UniProtKB-KW"/>
</dbReference>
<evidence type="ECO:0000256" key="2">
    <source>
        <dbReference type="ARBA" id="ARBA00022676"/>
    </source>
</evidence>
<evidence type="ECO:0000313" key="7">
    <source>
        <dbReference type="Proteomes" id="UP000295706"/>
    </source>
</evidence>
<feature type="transmembrane region" description="Helical" evidence="4">
    <location>
        <begin position="6"/>
        <end position="24"/>
    </location>
</feature>
<dbReference type="SUPFAM" id="SSF53448">
    <property type="entry name" value="Nucleotide-diphospho-sugar transferases"/>
    <property type="match status" value="1"/>
</dbReference>
<feature type="transmembrane region" description="Helical" evidence="4">
    <location>
        <begin position="285"/>
        <end position="308"/>
    </location>
</feature>
<dbReference type="InterPro" id="IPR001173">
    <property type="entry name" value="Glyco_trans_2-like"/>
</dbReference>
<comment type="caution">
    <text evidence="6">The sequence shown here is derived from an EMBL/GenBank/DDBJ whole genome shotgun (WGS) entry which is preliminary data.</text>
</comment>
<feature type="transmembrane region" description="Helical" evidence="4">
    <location>
        <begin position="314"/>
        <end position="334"/>
    </location>
</feature>
<reference evidence="6 7" key="1">
    <citation type="submission" date="2019-02" db="EMBL/GenBank/DDBJ databases">
        <title>Arundinibacter roseus gen. nov., sp. nov., a new member of the family Cytophagaceae.</title>
        <authorList>
            <person name="Szuroczki S."/>
            <person name="Khayer B."/>
            <person name="Sproer C."/>
            <person name="Toumi M."/>
            <person name="Szabo A."/>
            <person name="Felfoldi T."/>
            <person name="Schumann P."/>
            <person name="Toth E."/>
        </authorList>
    </citation>
    <scope>NUCLEOTIDE SEQUENCE [LARGE SCALE GENOMIC DNA]</scope>
    <source>
        <strain evidence="6 7">DMA-k-7a</strain>
    </source>
</reference>
<evidence type="ECO:0000256" key="1">
    <source>
        <dbReference type="ARBA" id="ARBA00006739"/>
    </source>
</evidence>
<feature type="domain" description="Glycosyltransferase 2-like" evidence="5">
    <location>
        <begin position="46"/>
        <end position="180"/>
    </location>
</feature>
<keyword evidence="4" id="KW-1133">Transmembrane helix</keyword>
<keyword evidence="7" id="KW-1185">Reference proteome</keyword>
<dbReference type="RefSeq" id="WP_132119835.1">
    <property type="nucleotide sequence ID" value="NZ_SMJU01000010.1"/>
</dbReference>
<dbReference type="AlphaFoldDB" id="A0A4R4K7X0"/>
<dbReference type="PANTHER" id="PTHR43630:SF1">
    <property type="entry name" value="POLY-BETA-1,6-N-ACETYL-D-GLUCOSAMINE SYNTHASE"/>
    <property type="match status" value="1"/>
</dbReference>
<comment type="similarity">
    <text evidence="1">Belongs to the glycosyltransferase 2 family.</text>
</comment>
<evidence type="ECO:0000256" key="4">
    <source>
        <dbReference type="SAM" id="Phobius"/>
    </source>
</evidence>
<keyword evidence="3 6" id="KW-0808">Transferase</keyword>
<dbReference type="PANTHER" id="PTHR43630">
    <property type="entry name" value="POLY-BETA-1,6-N-ACETYL-D-GLUCOSAMINE SYNTHASE"/>
    <property type="match status" value="1"/>
</dbReference>
<sequence>MTEPLLILLLTFASIQLVYYLFIFTRLIRYEQPDLEPATSNAVGVSVLVCAWNELENLKELLPLLDAQDYPTFEVLVLDDRSSDGTDDFLKESIAQWSHVRYIRIDNEHAHITPKKYAITMGMKHARYPVALMTDADCRPAGSDWIASMAAQLVDRKEIVLGFSPYFKEKGVLNWFIRCETFFTAVQYFSLALAGRPYMGVGRNLMYHTSLFFAHRGFYKHKDIVGGDDDLFMNQAARTYNTSINLDPESFVYSYAKSSWKAWYRQKKRHLSVGKYYKTSNKIRLGILSASHTGLWLTGIVALIWGIYTQDLLLLQTLAGVFVGRWLIQLFVLQSINKRLDRTVEWFLFIFMDMAFFLYYLIMSGLVFSRKKKKIQWR</sequence>
<evidence type="ECO:0000256" key="3">
    <source>
        <dbReference type="ARBA" id="ARBA00022679"/>
    </source>
</evidence>
<organism evidence="6 7">
    <name type="scientific">Arundinibacter roseus</name>
    <dbReference type="NCBI Taxonomy" id="2070510"/>
    <lineage>
        <taxon>Bacteria</taxon>
        <taxon>Pseudomonadati</taxon>
        <taxon>Bacteroidota</taxon>
        <taxon>Cytophagia</taxon>
        <taxon>Cytophagales</taxon>
        <taxon>Spirosomataceae</taxon>
        <taxon>Arundinibacter</taxon>
    </lineage>
</organism>
<feature type="transmembrane region" description="Helical" evidence="4">
    <location>
        <begin position="346"/>
        <end position="368"/>
    </location>
</feature>
<dbReference type="OrthoDB" id="9800276at2"/>
<dbReference type="InterPro" id="IPR029044">
    <property type="entry name" value="Nucleotide-diphossugar_trans"/>
</dbReference>
<accession>A0A4R4K7X0</accession>
<proteinExistence type="inferred from homology"/>
<keyword evidence="4" id="KW-0472">Membrane</keyword>
<evidence type="ECO:0000259" key="5">
    <source>
        <dbReference type="Pfam" id="PF00535"/>
    </source>
</evidence>
<dbReference type="EMBL" id="SMJU01000010">
    <property type="protein sequence ID" value="TDB63453.1"/>
    <property type="molecule type" value="Genomic_DNA"/>
</dbReference>
<protein>
    <submittedName>
        <fullName evidence="6">Glycosyltransferase</fullName>
    </submittedName>
</protein>
<keyword evidence="4" id="KW-0812">Transmembrane</keyword>
<keyword evidence="2" id="KW-0328">Glycosyltransferase</keyword>
<dbReference type="Gene3D" id="3.90.550.10">
    <property type="entry name" value="Spore Coat Polysaccharide Biosynthesis Protein SpsA, Chain A"/>
    <property type="match status" value="1"/>
</dbReference>